<comment type="caution">
    <text evidence="1">The sequence shown here is derived from an EMBL/GenBank/DDBJ whole genome shotgun (WGS) entry which is preliminary data.</text>
</comment>
<evidence type="ECO:0000313" key="2">
    <source>
        <dbReference type="Proteomes" id="UP001168098"/>
    </source>
</evidence>
<sequence>MLLTKEGFSFVLEAMAAVGVDGIGLDEEPRSGAKGFFFEEEGSIAIDSDMHLCCLLRNLTLKLEAISSSSFSSQIIGDSI</sequence>
<dbReference type="AlphaFoldDB" id="A0AA39AEU9"/>
<gene>
    <name evidence="1" type="ORF">PVL29_003726</name>
</gene>
<organism evidence="1 2">
    <name type="scientific">Vitis rotundifolia</name>
    <name type="common">Muscadine grape</name>
    <dbReference type="NCBI Taxonomy" id="103349"/>
    <lineage>
        <taxon>Eukaryota</taxon>
        <taxon>Viridiplantae</taxon>
        <taxon>Streptophyta</taxon>
        <taxon>Embryophyta</taxon>
        <taxon>Tracheophyta</taxon>
        <taxon>Spermatophyta</taxon>
        <taxon>Magnoliopsida</taxon>
        <taxon>eudicotyledons</taxon>
        <taxon>Gunneridae</taxon>
        <taxon>Pentapetalae</taxon>
        <taxon>rosids</taxon>
        <taxon>Vitales</taxon>
        <taxon>Vitaceae</taxon>
        <taxon>Viteae</taxon>
        <taxon>Vitis</taxon>
    </lineage>
</organism>
<evidence type="ECO:0000313" key="1">
    <source>
        <dbReference type="EMBL" id="KAJ9705762.1"/>
    </source>
</evidence>
<accession>A0AA39AEU9</accession>
<proteinExistence type="predicted"/>
<name>A0AA39AEU9_VITRO</name>
<dbReference type="Proteomes" id="UP001168098">
    <property type="component" value="Unassembled WGS sequence"/>
</dbReference>
<protein>
    <submittedName>
        <fullName evidence="1">Uncharacterized protein</fullName>
    </submittedName>
</protein>
<reference evidence="1 2" key="1">
    <citation type="journal article" date="2023" name="BMC Biotechnol.">
        <title>Vitis rotundifolia cv Carlos genome sequencing.</title>
        <authorList>
            <person name="Huff M."/>
            <person name="Hulse-Kemp A."/>
            <person name="Scheffler B."/>
            <person name="Youngblood R."/>
            <person name="Simpson S."/>
            <person name="Babiker E."/>
            <person name="Staton M."/>
        </authorList>
    </citation>
    <scope>NUCLEOTIDE SEQUENCE [LARGE SCALE GENOMIC DNA]</scope>
    <source>
        <tissue evidence="1">Leaf</tissue>
    </source>
</reference>
<keyword evidence="2" id="KW-1185">Reference proteome</keyword>
<dbReference type="EMBL" id="JARBHA010000003">
    <property type="protein sequence ID" value="KAJ9705762.1"/>
    <property type="molecule type" value="Genomic_DNA"/>
</dbReference>